<evidence type="ECO:0000259" key="3">
    <source>
        <dbReference type="Pfam" id="PF07423"/>
    </source>
</evidence>
<keyword evidence="5" id="KW-1185">Reference proteome</keyword>
<dbReference type="OrthoDB" id="2168558at2"/>
<feature type="compositionally biased region" description="Polar residues" evidence="1">
    <location>
        <begin position="52"/>
        <end position="67"/>
    </location>
</feature>
<evidence type="ECO:0000313" key="5">
    <source>
        <dbReference type="Proteomes" id="UP000193435"/>
    </source>
</evidence>
<dbReference type="Pfam" id="PF07423">
    <property type="entry name" value="DUF1510"/>
    <property type="match status" value="1"/>
</dbReference>
<dbReference type="InterPro" id="IPR009988">
    <property type="entry name" value="DUF1510"/>
</dbReference>
<keyword evidence="2" id="KW-0812">Transmembrane</keyword>
<keyword evidence="2" id="KW-0472">Membrane</keyword>
<feature type="region of interest" description="Disordered" evidence="1">
    <location>
        <begin position="50"/>
        <end position="146"/>
    </location>
</feature>
<evidence type="ECO:0000256" key="1">
    <source>
        <dbReference type="SAM" id="MobiDB-lite"/>
    </source>
</evidence>
<organism evidence="4 5">
    <name type="scientific">Carnobacterium iners</name>
    <dbReference type="NCBI Taxonomy" id="1073423"/>
    <lineage>
        <taxon>Bacteria</taxon>
        <taxon>Bacillati</taxon>
        <taxon>Bacillota</taxon>
        <taxon>Bacilli</taxon>
        <taxon>Lactobacillales</taxon>
        <taxon>Carnobacteriaceae</taxon>
        <taxon>Carnobacterium</taxon>
    </lineage>
</organism>
<dbReference type="AlphaFoldDB" id="A0A1X7NGJ5"/>
<accession>A0A1X7NGJ5</accession>
<protein>
    <recommendedName>
        <fullName evidence="3">DUF1510 domain-containing protein</fullName>
    </recommendedName>
</protein>
<feature type="domain" description="DUF1510" evidence="3">
    <location>
        <begin position="123"/>
        <end position="213"/>
    </location>
</feature>
<evidence type="ECO:0000256" key="2">
    <source>
        <dbReference type="SAM" id="Phobius"/>
    </source>
</evidence>
<proteinExistence type="predicted"/>
<dbReference type="STRING" id="1073423.SAMN04488700_1860"/>
<sequence>MKNANKPTRSNKNGKNRTISRVVTLIISVTIVLMLLIFGVWVLGGGEDKASNESMETFSSDIESTSLPVKEESVEKESSTISSSNKVEKESDEVKNSEKNKEDKEKIKTEKTDPSDDNVTSAVTGNWEPVETKQEGTHTTDYNDGSQDRIEIKQASATATGLSVADMIEWRVENNGNQKAVATISNTQQTKTYRVFLSWIDTKGWQPNKVEQLKVNDQQ</sequence>
<dbReference type="Proteomes" id="UP000193435">
    <property type="component" value="Unassembled WGS sequence"/>
</dbReference>
<feature type="transmembrane region" description="Helical" evidence="2">
    <location>
        <begin position="21"/>
        <end position="44"/>
    </location>
</feature>
<name>A0A1X7NGJ5_9LACT</name>
<feature type="compositionally biased region" description="Basic and acidic residues" evidence="1">
    <location>
        <begin position="86"/>
        <end position="114"/>
    </location>
</feature>
<feature type="compositionally biased region" description="Basic and acidic residues" evidence="1">
    <location>
        <begin position="69"/>
        <end position="78"/>
    </location>
</feature>
<keyword evidence="2" id="KW-1133">Transmembrane helix</keyword>
<evidence type="ECO:0000313" key="4">
    <source>
        <dbReference type="EMBL" id="SMH36239.1"/>
    </source>
</evidence>
<dbReference type="RefSeq" id="WP_085559951.1">
    <property type="nucleotide sequence ID" value="NZ_FOAH01000003.1"/>
</dbReference>
<gene>
    <name evidence="4" type="ORF">SAMN04488700_1860</name>
</gene>
<dbReference type="EMBL" id="FXBJ01000002">
    <property type="protein sequence ID" value="SMH36239.1"/>
    <property type="molecule type" value="Genomic_DNA"/>
</dbReference>
<reference evidence="4 5" key="1">
    <citation type="submission" date="2017-04" db="EMBL/GenBank/DDBJ databases">
        <authorList>
            <person name="Afonso C.L."/>
            <person name="Miller P.J."/>
            <person name="Scott M.A."/>
            <person name="Spackman E."/>
            <person name="Goraichik I."/>
            <person name="Dimitrov K.M."/>
            <person name="Suarez D.L."/>
            <person name="Swayne D.E."/>
        </authorList>
    </citation>
    <scope>NUCLEOTIDE SEQUENCE [LARGE SCALE GENOMIC DNA]</scope>
    <source>
        <strain evidence="4 5">LMG26642</strain>
    </source>
</reference>